<evidence type="ECO:0000313" key="1">
    <source>
        <dbReference type="EMBL" id="PRR82682.1"/>
    </source>
</evidence>
<gene>
    <name evidence="1" type="ORF">CLLU_28020</name>
</gene>
<dbReference type="OrthoDB" id="2047045at2"/>
<evidence type="ECO:0000313" key="2">
    <source>
        <dbReference type="Proteomes" id="UP000237798"/>
    </source>
</evidence>
<dbReference type="AlphaFoldDB" id="A0A2T0BFT0"/>
<reference evidence="1 2" key="1">
    <citation type="submission" date="2018-03" db="EMBL/GenBank/DDBJ databases">
        <title>Genome sequence of Clostridium luticellarii DSM 29923.</title>
        <authorList>
            <person name="Poehlein A."/>
            <person name="Daniel R."/>
        </authorList>
    </citation>
    <scope>NUCLEOTIDE SEQUENCE [LARGE SCALE GENOMIC DNA]</scope>
    <source>
        <strain evidence="1 2">DSM 29923</strain>
    </source>
</reference>
<comment type="caution">
    <text evidence="1">The sequence shown here is derived from an EMBL/GenBank/DDBJ whole genome shotgun (WGS) entry which is preliminary data.</text>
</comment>
<proteinExistence type="predicted"/>
<name>A0A2T0BFT0_9CLOT</name>
<accession>A0A2T0BFT0</accession>
<keyword evidence="2" id="KW-1185">Reference proteome</keyword>
<dbReference type="RefSeq" id="WP_106010390.1">
    <property type="nucleotide sequence ID" value="NZ_JALCPJ010000056.1"/>
</dbReference>
<dbReference type="Proteomes" id="UP000237798">
    <property type="component" value="Unassembled WGS sequence"/>
</dbReference>
<sequence length="132" mass="14964">MKIIDEGGKFELELVSSKRIIREKLIGRWNKADFERFNSAYDKLAGELRKLGNWAKLCDMTQYKISAINDEVKQHAKWMHDNGCTHNATILPSEMIIKLMVGNLQKASGGIITGTFKSVAEGEKFLEENGFK</sequence>
<dbReference type="EMBL" id="PVXP01000052">
    <property type="protein sequence ID" value="PRR82682.1"/>
    <property type="molecule type" value="Genomic_DNA"/>
</dbReference>
<protein>
    <submittedName>
        <fullName evidence="1">Uncharacterized protein</fullName>
    </submittedName>
</protein>
<organism evidence="1 2">
    <name type="scientific">Clostridium luticellarii</name>
    <dbReference type="NCBI Taxonomy" id="1691940"/>
    <lineage>
        <taxon>Bacteria</taxon>
        <taxon>Bacillati</taxon>
        <taxon>Bacillota</taxon>
        <taxon>Clostridia</taxon>
        <taxon>Eubacteriales</taxon>
        <taxon>Clostridiaceae</taxon>
        <taxon>Clostridium</taxon>
    </lineage>
</organism>